<dbReference type="InterPro" id="IPR027417">
    <property type="entry name" value="P-loop_NTPase"/>
</dbReference>
<dbReference type="InterPro" id="IPR032823">
    <property type="entry name" value="BCA_ABC_TP_C"/>
</dbReference>
<dbReference type="InterPro" id="IPR003593">
    <property type="entry name" value="AAA+_ATPase"/>
</dbReference>
<keyword evidence="1" id="KW-0813">Transport</keyword>
<proteinExistence type="predicted"/>
<dbReference type="STRING" id="1797197.A2Y75_04485"/>
<reference evidence="5 6" key="1">
    <citation type="journal article" date="2016" name="Nat. Commun.">
        <title>Thousands of microbial genomes shed light on interconnected biogeochemical processes in an aquifer system.</title>
        <authorList>
            <person name="Anantharaman K."/>
            <person name="Brown C.T."/>
            <person name="Hug L.A."/>
            <person name="Sharon I."/>
            <person name="Castelle C.J."/>
            <person name="Probst A.J."/>
            <person name="Thomas B.C."/>
            <person name="Singh A."/>
            <person name="Wilkins M.J."/>
            <person name="Karaoz U."/>
            <person name="Brodie E.L."/>
            <person name="Williams K.H."/>
            <person name="Hubbard S.S."/>
            <person name="Banfield J.F."/>
        </authorList>
    </citation>
    <scope>NUCLEOTIDE SEQUENCE [LARGE SCALE GENOMIC DNA]</scope>
</reference>
<protein>
    <recommendedName>
        <fullName evidence="4">ABC transporter domain-containing protein</fullName>
    </recommendedName>
</protein>
<gene>
    <name evidence="5" type="ORF">A2Y75_04485</name>
</gene>
<keyword evidence="2" id="KW-0547">Nucleotide-binding</keyword>
<evidence type="ECO:0000259" key="4">
    <source>
        <dbReference type="PROSITE" id="PS50893"/>
    </source>
</evidence>
<feature type="domain" description="ABC transporter" evidence="4">
    <location>
        <begin position="3"/>
        <end position="250"/>
    </location>
</feature>
<evidence type="ECO:0000256" key="3">
    <source>
        <dbReference type="ARBA" id="ARBA00022840"/>
    </source>
</evidence>
<dbReference type="CDD" id="cd03219">
    <property type="entry name" value="ABC_Mj1267_LivG_branched"/>
    <property type="match status" value="1"/>
</dbReference>
<dbReference type="GO" id="GO:0005524">
    <property type="term" value="F:ATP binding"/>
    <property type="evidence" value="ECO:0007669"/>
    <property type="project" value="UniProtKB-KW"/>
</dbReference>
<dbReference type="Pfam" id="PF12399">
    <property type="entry name" value="BCA_ABC_TP_C"/>
    <property type="match status" value="1"/>
</dbReference>
<organism evidence="5 6">
    <name type="scientific">Candidatus Solincola sediminis</name>
    <dbReference type="NCBI Taxonomy" id="1797199"/>
    <lineage>
        <taxon>Bacteria</taxon>
        <taxon>Bacillati</taxon>
        <taxon>Actinomycetota</taxon>
        <taxon>Candidatus Geothermincolia</taxon>
        <taxon>Candidatus Geothermincolales</taxon>
        <taxon>Candidatus Geothermincolaceae</taxon>
        <taxon>Candidatus Solincola</taxon>
    </lineage>
</organism>
<comment type="caution">
    <text evidence="5">The sequence shown here is derived from an EMBL/GenBank/DDBJ whole genome shotgun (WGS) entry which is preliminary data.</text>
</comment>
<dbReference type="Gene3D" id="3.40.50.300">
    <property type="entry name" value="P-loop containing nucleotide triphosphate hydrolases"/>
    <property type="match status" value="1"/>
</dbReference>
<evidence type="ECO:0000313" key="5">
    <source>
        <dbReference type="EMBL" id="OFW56037.1"/>
    </source>
</evidence>
<dbReference type="GO" id="GO:0016887">
    <property type="term" value="F:ATP hydrolysis activity"/>
    <property type="evidence" value="ECO:0007669"/>
    <property type="project" value="InterPro"/>
</dbReference>
<dbReference type="PANTHER" id="PTHR45772:SF9">
    <property type="entry name" value="CONSERVED COMPONENT OF ABC TRANSPORTER FOR NATURAL AMINO ACIDS"/>
    <property type="match status" value="1"/>
</dbReference>
<dbReference type="AlphaFoldDB" id="A0A1F2WGQ4"/>
<sequence>MLLKARGLTKVFGGLAALKDVSFDIREGMIKAIIGPNGAGKTTLYDLLTGIYMPDDGRVLFHDREIIGLTTHEIAALGIARTFQTIRLFTGMTVIENIMVGLHHRTKAGMLKSSLRFPAARREEAWMAGEAMRYLDVVGLEMQAENLAGSLPFGQQRLLEVARALATDPKILLLDEPASGLNTYETRELGEIIYAIRDMGITVVLVEHDMGLVMRISDEVLVLDYGEIIAEGSPESVRNDPKVIEAYLGSQLD</sequence>
<keyword evidence="3" id="KW-0067">ATP-binding</keyword>
<dbReference type="InterPro" id="IPR051120">
    <property type="entry name" value="ABC_AA/LPS_Transport"/>
</dbReference>
<name>A0A1F2WGQ4_9ACTN</name>
<dbReference type="EMBL" id="MELK01000050">
    <property type="protein sequence ID" value="OFW56037.1"/>
    <property type="molecule type" value="Genomic_DNA"/>
</dbReference>
<dbReference type="InterPro" id="IPR003439">
    <property type="entry name" value="ABC_transporter-like_ATP-bd"/>
</dbReference>
<dbReference type="PROSITE" id="PS50893">
    <property type="entry name" value="ABC_TRANSPORTER_2"/>
    <property type="match status" value="1"/>
</dbReference>
<dbReference type="Pfam" id="PF00005">
    <property type="entry name" value="ABC_tran"/>
    <property type="match status" value="1"/>
</dbReference>
<dbReference type="Proteomes" id="UP000177876">
    <property type="component" value="Unassembled WGS sequence"/>
</dbReference>
<dbReference type="SUPFAM" id="SSF52540">
    <property type="entry name" value="P-loop containing nucleoside triphosphate hydrolases"/>
    <property type="match status" value="1"/>
</dbReference>
<dbReference type="FunFam" id="3.40.50.300:FF:000421">
    <property type="entry name" value="Branched-chain amino acid ABC transporter ATP-binding protein"/>
    <property type="match status" value="1"/>
</dbReference>
<evidence type="ECO:0000256" key="2">
    <source>
        <dbReference type="ARBA" id="ARBA00022741"/>
    </source>
</evidence>
<dbReference type="GO" id="GO:0005886">
    <property type="term" value="C:plasma membrane"/>
    <property type="evidence" value="ECO:0007669"/>
    <property type="project" value="TreeGrafter"/>
</dbReference>
<evidence type="ECO:0000313" key="6">
    <source>
        <dbReference type="Proteomes" id="UP000177876"/>
    </source>
</evidence>
<dbReference type="SMART" id="SM00382">
    <property type="entry name" value="AAA"/>
    <property type="match status" value="1"/>
</dbReference>
<dbReference type="PANTHER" id="PTHR45772">
    <property type="entry name" value="CONSERVED COMPONENT OF ABC TRANSPORTER FOR NATURAL AMINO ACIDS-RELATED"/>
    <property type="match status" value="1"/>
</dbReference>
<evidence type="ECO:0000256" key="1">
    <source>
        <dbReference type="ARBA" id="ARBA00022448"/>
    </source>
</evidence>
<accession>A0A1F2WGQ4</accession>